<evidence type="ECO:0000313" key="11">
    <source>
        <dbReference type="Proteomes" id="UP000327013"/>
    </source>
</evidence>
<feature type="domain" description="Mediator complex subunit MED14 N-terminal" evidence="9">
    <location>
        <begin position="9"/>
        <end position="207"/>
    </location>
</feature>
<keyword evidence="3 7" id="KW-0805">Transcription regulation</keyword>
<keyword evidence="11" id="KW-1185">Reference proteome</keyword>
<dbReference type="InterPro" id="IPR013947">
    <property type="entry name" value="Mediator_Med14"/>
</dbReference>
<comment type="function">
    <text evidence="7">Component of the Mediator complex, a coactivator involved in the regulated transcription of nearly all RNA polymerase II-dependent genes. Mediator functions as a bridge to convey information from gene-specific regulatory proteins to the basal RNA polymerase II transcription machinery. Mediator is recruited to promoters by direct interactions with regulatory proteins and serves as a scaffold for the assembly of a functional preinitiation complex with RNA polymerase II and the general transcription factors.</text>
</comment>
<comment type="subcellular location">
    <subcellularLocation>
        <location evidence="1 7">Nucleus</location>
    </subcellularLocation>
</comment>
<evidence type="ECO:0000256" key="3">
    <source>
        <dbReference type="ARBA" id="ARBA00023015"/>
    </source>
</evidence>
<accession>A0A5N6QVI2</accession>
<dbReference type="OrthoDB" id="205099at2759"/>
<comment type="similarity">
    <text evidence="2 7">Belongs to the Mediator complex subunit 14 family.</text>
</comment>
<feature type="compositionally biased region" description="Low complexity" evidence="8">
    <location>
        <begin position="847"/>
        <end position="867"/>
    </location>
</feature>
<dbReference type="Proteomes" id="UP000327013">
    <property type="component" value="Chromosome 2"/>
</dbReference>
<dbReference type="PANTHER" id="PTHR12809:SF2">
    <property type="entry name" value="MEDIATOR OF RNA POLYMERASE II TRANSCRIPTION SUBUNIT 14"/>
    <property type="match status" value="1"/>
</dbReference>
<keyword evidence="5 7" id="KW-0804">Transcription</keyword>
<keyword evidence="4 7" id="KW-0010">Activator</keyword>
<dbReference type="GO" id="GO:0003712">
    <property type="term" value="F:transcription coregulator activity"/>
    <property type="evidence" value="ECO:0007669"/>
    <property type="project" value="UniProtKB-UniRule"/>
</dbReference>
<evidence type="ECO:0000259" key="9">
    <source>
        <dbReference type="Pfam" id="PF08638"/>
    </source>
</evidence>
<organism evidence="10 11">
    <name type="scientific">Carpinus fangiana</name>
    <dbReference type="NCBI Taxonomy" id="176857"/>
    <lineage>
        <taxon>Eukaryota</taxon>
        <taxon>Viridiplantae</taxon>
        <taxon>Streptophyta</taxon>
        <taxon>Embryophyta</taxon>
        <taxon>Tracheophyta</taxon>
        <taxon>Spermatophyta</taxon>
        <taxon>Magnoliopsida</taxon>
        <taxon>eudicotyledons</taxon>
        <taxon>Gunneridae</taxon>
        <taxon>Pentapetalae</taxon>
        <taxon>rosids</taxon>
        <taxon>fabids</taxon>
        <taxon>Fagales</taxon>
        <taxon>Betulaceae</taxon>
        <taxon>Carpinus</taxon>
    </lineage>
</organism>
<evidence type="ECO:0000256" key="1">
    <source>
        <dbReference type="ARBA" id="ARBA00004123"/>
    </source>
</evidence>
<feature type="region of interest" description="Disordered" evidence="8">
    <location>
        <begin position="301"/>
        <end position="323"/>
    </location>
</feature>
<dbReference type="GO" id="GO:0070847">
    <property type="term" value="C:core mediator complex"/>
    <property type="evidence" value="ECO:0007669"/>
    <property type="project" value="TreeGrafter"/>
</dbReference>
<feature type="region of interest" description="Disordered" evidence="8">
    <location>
        <begin position="1414"/>
        <end position="1438"/>
    </location>
</feature>
<feature type="compositionally biased region" description="Polar residues" evidence="8">
    <location>
        <begin position="1421"/>
        <end position="1438"/>
    </location>
</feature>
<dbReference type="InterPro" id="IPR055122">
    <property type="entry name" value="Med14_N"/>
</dbReference>
<dbReference type="Pfam" id="PF08638">
    <property type="entry name" value="Med14"/>
    <property type="match status" value="1"/>
</dbReference>
<evidence type="ECO:0000256" key="2">
    <source>
        <dbReference type="ARBA" id="ARBA00007813"/>
    </source>
</evidence>
<dbReference type="GO" id="GO:0006357">
    <property type="term" value="P:regulation of transcription by RNA polymerase II"/>
    <property type="evidence" value="ECO:0007669"/>
    <property type="project" value="InterPro"/>
</dbReference>
<evidence type="ECO:0000256" key="4">
    <source>
        <dbReference type="ARBA" id="ARBA00023159"/>
    </source>
</evidence>
<evidence type="ECO:0000256" key="6">
    <source>
        <dbReference type="ARBA" id="ARBA00023242"/>
    </source>
</evidence>
<name>A0A5N6QVI2_9ROSI</name>
<feature type="region of interest" description="Disordered" evidence="8">
    <location>
        <begin position="823"/>
        <end position="898"/>
    </location>
</feature>
<dbReference type="PANTHER" id="PTHR12809">
    <property type="entry name" value="MEDIATOR COMPLEX SUBUNIT"/>
    <property type="match status" value="1"/>
</dbReference>
<sequence>MAGELGQQTVEFSALVSRAAEDSFLALKELVEKEKARSSSASAAGDPQSDTERKINLLKYIVKTQQRMLRLNVLAKWCQQVPLIQYCQQLASTLSSHDTCFTQAADSLFFMHEGLQQARAPVYDVPSAIEVLLTGTYQRLPKCIENVGIQSTLTEDQQKPALKKLDTLVRSKLLEVSLPKEISGAKVSDGTAQLRVDGEFKVLVTLGYRGHLSMWRILHLELLVGERNGLVKLEESRRHALGDDLERRMAAAENPFMTLYSVLHELCVALVMDTVIRQVQALRQGRWKDAIRFELISDGSTGHGGSASSTQLNPEGEADSSGLRTPGLKVLYWLDFDKNSGTSDSGSCPFIKIEPGPDLHIKCLHSSFVIDPLTGKEAEFSLNQSCIDVEKLLLRAIYCNRYTRLLEIQKDLGKNVQICRAAGDVVLQSHLDEPDIDNKKKDKKPDTREYEGQEVLRVRAYGSSFFTLGINIRNGCFLLQSSQNILEPSVLLDCEEALNQGSMTAAEVFISLRSKSILHLFASIGRFLGLEVYEHGFAAVKVPKNISNGSSMLLMEFPDCGSSYFLLMLLDKDFKPLFKLLETQPDPSGKAHSFNEINHVIRMKKIDVGQMQMLEDEMNLSLLDWGKLFSFLPSAGGHNQASEHGILSDIGLGSSMQIAGCPPSSFSSVVDEVFELEKGSSVPPFSVQNLSSSYNTSSAAHFGSAPISLHGMKAGTSSPKWEGSMQISQVNTVAKVSSMATHYNGSMYASSNLKGPVQSSSVGSLSSGAVRSTTLKKLSASKSEQDLASLRSPHSVEVGLCTAMDEDQLRLLNDTSKDLYGSRSARLLSPPRATAPRISVSGAKANGLRSSPSRPLGGSFRGSGSSSCTSTPVSHAPESVICQSPSQDVVSKHDKNPRKRTVSDILSLIPSLQGLGANTGFSKRRKISDFAHAQHLSSHVTISTEMVTKTEGYSYGNLIAAANKGNAPSSIYVSALLHVVRHCSLCIKHARLTSQMEALDIPYVEEVGLRSASSNIWFRLPFARGDSWQHICLRLGRPGSMYWDVKINDQHFRDLWELQKGSSSTPWGSGVRIANTSDIDSHIRYDPDGVVLSYQSVEADSIKKLVADIRRLSNARMFALGMRKLLGVRADEKPEECSTNSDVKSPVGAKGSLETADKLSEQMRRAFRIEAAGLMSLWFSFGSGVLARFVVEWESGKEGCTMHVSPDQLWPHTKFLEDFINGAEVASLLDCIRLTAGPLHALAAATRPARAGPVPGVPGVAAALSSIPKQAAYITSQGLLPSSLTSNVGQVTSVPVGNATASPATGPLANHGLHGAAMLAAAGRGGPGIVPSSLLPIDVSVVLRSPYWIRIIYRKHFAVDMRCFAGDQVWLQPATPPKGGSSVGGSLPCPQFRPFIMEHVAQELNGLDPTFTGGQQMGGLATSNGQNPSSGSQLSAANGNRANLASSAAMSRAGSQVAGLNRMGSALSGSSNLAVVGPGAALRRSPGTSVPAHVRGELNTAIIGLGDDGGYGGGWVPLVALKKVLRGILKYLGVLWLFAQLPNLLKEILGSILKDNEGALLNLDNEQPALRFFVGGYVFAVSVHRVQLLLQVLSVKRFQHQQQQQQQQNSTAAQEELTQSEISEICDYFSRRVASEPYDASRVASFITLLTLPISILREFLKLIAWKKGLAQAQGGDIAPSQKPRIELCLENHTGLHMGENSENSSVAKSNIHYDRPHNSVDFALTVVLDPAHIPHINAAGGAAWLPYCVSVRLRYSFGENLNVSFLDMEGSHGGRACWLRADDWEKCKQIVARTVEGNGCSPADVSQGRLRVVADNVQRKLNSCLQGLRDGGGVTATSVSN</sequence>
<comment type="subunit">
    <text evidence="7">Component of the Mediator complex.</text>
</comment>
<evidence type="ECO:0000256" key="5">
    <source>
        <dbReference type="ARBA" id="ARBA00023163"/>
    </source>
</evidence>
<proteinExistence type="inferred from homology"/>
<evidence type="ECO:0000256" key="8">
    <source>
        <dbReference type="SAM" id="MobiDB-lite"/>
    </source>
</evidence>
<evidence type="ECO:0000313" key="10">
    <source>
        <dbReference type="EMBL" id="KAE8010029.1"/>
    </source>
</evidence>
<dbReference type="EMBL" id="CM017322">
    <property type="protein sequence ID" value="KAE8010029.1"/>
    <property type="molecule type" value="Genomic_DNA"/>
</dbReference>
<keyword evidence="6 7" id="KW-0539">Nucleus</keyword>
<protein>
    <recommendedName>
        <fullName evidence="7">Mediator of RNA polymerase II transcription subunit 14</fullName>
    </recommendedName>
    <alternativeName>
        <fullName evidence="7">Mediator complex subunit 14</fullName>
    </alternativeName>
</protein>
<gene>
    <name evidence="10" type="ORF">FH972_006427</name>
</gene>
<evidence type="ECO:0000256" key="7">
    <source>
        <dbReference type="RuleBase" id="RU365082"/>
    </source>
</evidence>
<reference evidence="10 11" key="1">
    <citation type="submission" date="2019-06" db="EMBL/GenBank/DDBJ databases">
        <title>A chromosomal-level reference genome of Carpinus fangiana (Coryloideae, Betulaceae).</title>
        <authorList>
            <person name="Yang X."/>
            <person name="Wang Z."/>
            <person name="Zhang L."/>
            <person name="Hao G."/>
            <person name="Liu J."/>
            <person name="Yang Y."/>
        </authorList>
    </citation>
    <scope>NUCLEOTIDE SEQUENCE [LARGE SCALE GENOMIC DNA]</scope>
    <source>
        <strain evidence="10">Cfa_2016G</strain>
        <tissue evidence="10">Leaf</tissue>
    </source>
</reference>
<dbReference type="GO" id="GO:0016592">
    <property type="term" value="C:mediator complex"/>
    <property type="evidence" value="ECO:0007669"/>
    <property type="project" value="UniProtKB-UniRule"/>
</dbReference>